<reference evidence="16" key="2">
    <citation type="journal article" date="2014" name="BMC Genomics">
        <title>A genomic perspective to assessing quality of mass-reared SIT flies used in Mediterranean fruit fly (Ceratitis capitata) eradication in California.</title>
        <authorList>
            <person name="Calla B."/>
            <person name="Hall B."/>
            <person name="Hou S."/>
            <person name="Geib S.M."/>
        </authorList>
    </citation>
    <scope>NUCLEOTIDE SEQUENCE</scope>
</reference>
<sequence length="891" mass="98360">MSEEENDKVTLDLSRKQLKKVPKQEDAQNVRVLKLDENELQKIDNIDSYLKIEVLSLSKNQLLRMYGVCRLHCLRELNLSFNGILSIEGLKDCIHLRHLNLEGNNIKTIEHLNNNIKLEYLNLAENSIGSISDISFLKNLKELYLHGNRLTHLRQCDKYLPVSLEVLSLAKNSISDLNEICTLANLSNLHSLTLSENPCILMTGNTDGFDHRPFVLNWCMSLKVIDGFAVDPIESLKAEWLYSQGRGRQFRIGEQATLGKYLSSVCPLIGKALENENERKLRLILSKAQQHQRQLQEEISENSNPSSNNSPSTGRRKTSSRIQSPRFSRLSGRQGSPDSMVNSYHGNTSSETVSNNANHTAPMTTSLIENIKHDSLLMSQSLDGSSTGSASTTINTRTNNSQESTPRTITPNPYNDQNYANVPVNVGGPLTAASKMVPVPEALMSPDVCPAVVAQRVTVNAINTQMQNSKTHKNKDNKLNSPKIRSPHLKRNTERYSPHMSPRRGSGSSNNTQQHNHASNLNRVVAAHAHAQVDNHMKSRLTGNSMHVVAPDTGSGGISSDDDSDHINIDKLKTIRNKAAQRTQQQQKEAMVSANVQLSQNHATESSAVVIQKIWRGYRTRKKTKDIAEKLLKIRTHEYIDKLTKDMELTKAQLENERKIQQLQMQAINALWKKVSTMQGGAGTASNAAAGLGDGATTASSIEGSNTTAAAESGRVTGLDNSSTAAVHDLAKTCTMLTSQVQQLQGSMRDILNCLTLFCNLPQENVKKLLSAGVADALSANEKRDSAATQTEIIAVHTPQIENQSNFPFSKTRPSSLPLDRQKFSGASQNQQHSVAVGCGAGQQKQHQNVHHEQIMEDCESEEKFNESGIQSEDVRSAEEACTEKSDDGKE</sequence>
<dbReference type="Gene3D" id="3.80.10.10">
    <property type="entry name" value="Ribonuclease Inhibitor"/>
    <property type="match status" value="2"/>
</dbReference>
<dbReference type="Pfam" id="PF14580">
    <property type="entry name" value="LRR_9"/>
    <property type="match status" value="1"/>
</dbReference>
<evidence type="ECO:0000256" key="3">
    <source>
        <dbReference type="ARBA" id="ARBA00022490"/>
    </source>
</evidence>
<evidence type="ECO:0000256" key="15">
    <source>
        <dbReference type="SAM" id="MobiDB-lite"/>
    </source>
</evidence>
<dbReference type="PROSITE" id="PS50096">
    <property type="entry name" value="IQ"/>
    <property type="match status" value="1"/>
</dbReference>
<keyword evidence="6" id="KW-0970">Cilium biogenesis/degradation</keyword>
<dbReference type="SMART" id="SM00015">
    <property type="entry name" value="IQ"/>
    <property type="match status" value="1"/>
</dbReference>
<feature type="region of interest" description="Disordered" evidence="15">
    <location>
        <begin position="292"/>
        <end position="359"/>
    </location>
</feature>
<dbReference type="FunFam" id="3.80.10.10:FF:001171">
    <property type="entry name" value="Centrosomal protein 97kDa, isoform B"/>
    <property type="match status" value="1"/>
</dbReference>
<evidence type="ECO:0000256" key="8">
    <source>
        <dbReference type="ARBA" id="ARBA00024433"/>
    </source>
</evidence>
<evidence type="ECO:0000256" key="4">
    <source>
        <dbReference type="ARBA" id="ARBA00022614"/>
    </source>
</evidence>
<organism evidence="16">
    <name type="scientific">Ceratitis capitata</name>
    <name type="common">Mediterranean fruit fly</name>
    <name type="synonym">Tephritis capitata</name>
    <dbReference type="NCBI Taxonomy" id="7213"/>
    <lineage>
        <taxon>Eukaryota</taxon>
        <taxon>Metazoa</taxon>
        <taxon>Ecdysozoa</taxon>
        <taxon>Arthropoda</taxon>
        <taxon>Hexapoda</taxon>
        <taxon>Insecta</taxon>
        <taxon>Pterygota</taxon>
        <taxon>Neoptera</taxon>
        <taxon>Endopterygota</taxon>
        <taxon>Diptera</taxon>
        <taxon>Brachycera</taxon>
        <taxon>Muscomorpha</taxon>
        <taxon>Tephritoidea</taxon>
        <taxon>Tephritidae</taxon>
        <taxon>Ceratitis</taxon>
        <taxon>Ceratitis</taxon>
    </lineage>
</organism>
<evidence type="ECO:0000256" key="12">
    <source>
        <dbReference type="ARBA" id="ARBA00068862"/>
    </source>
</evidence>
<dbReference type="FunFam" id="3.80.10.10:FF:000165">
    <property type="entry name" value="Centrosomal protein of 97 kDa"/>
    <property type="match status" value="1"/>
</dbReference>
<comment type="function">
    <text evidence="11">Acts as a key negative regulator of ciliogenesis in collaboration with CCP110 by capping the mother centriole thereby preventing cilia formation. Required for recruitment of CCP110 to the centrosome.</text>
</comment>
<dbReference type="InterPro" id="IPR050576">
    <property type="entry name" value="Cilia_flagella_integrity"/>
</dbReference>
<dbReference type="InterPro" id="IPR000048">
    <property type="entry name" value="IQ_motif_EF-hand-BS"/>
</dbReference>
<feature type="compositionally biased region" description="Basic and acidic residues" evidence="15">
    <location>
        <begin position="873"/>
        <end position="891"/>
    </location>
</feature>
<dbReference type="GO" id="GO:1902018">
    <property type="term" value="P:negative regulation of cilium assembly"/>
    <property type="evidence" value="ECO:0007669"/>
    <property type="project" value="TreeGrafter"/>
</dbReference>
<dbReference type="CTD" id="79598"/>
<comment type="function">
    <text evidence="1">Cilium-specific protein required for cilia structures.</text>
</comment>
<dbReference type="Pfam" id="PF00612">
    <property type="entry name" value="IQ"/>
    <property type="match status" value="1"/>
</dbReference>
<dbReference type="AlphaFoldDB" id="W8BBT4"/>
<feature type="region of interest" description="Disordered" evidence="15">
    <location>
        <begin position="380"/>
        <end position="421"/>
    </location>
</feature>
<feature type="compositionally biased region" description="Polar residues" evidence="15">
    <location>
        <begin position="804"/>
        <end position="815"/>
    </location>
</feature>
<dbReference type="PROSITE" id="PS51450">
    <property type="entry name" value="LRR"/>
    <property type="match status" value="5"/>
</dbReference>
<evidence type="ECO:0000256" key="5">
    <source>
        <dbReference type="ARBA" id="ARBA00022737"/>
    </source>
</evidence>
<gene>
    <name evidence="16" type="primary">CEP97</name>
</gene>
<dbReference type="CDD" id="cd23767">
    <property type="entry name" value="IQCD"/>
    <property type="match status" value="1"/>
</dbReference>
<proteinExistence type="evidence at transcript level"/>
<dbReference type="GeneID" id="101458552"/>
<evidence type="ECO:0000256" key="1">
    <source>
        <dbReference type="ARBA" id="ARBA00003843"/>
    </source>
</evidence>
<evidence type="ECO:0000256" key="2">
    <source>
        <dbReference type="ARBA" id="ARBA00004300"/>
    </source>
</evidence>
<feature type="compositionally biased region" description="Polar residues" evidence="15">
    <location>
        <begin position="380"/>
        <end position="420"/>
    </location>
</feature>
<keyword evidence="7" id="KW-0206">Cytoskeleton</keyword>
<dbReference type="KEGG" id="ccat:101458552"/>
<protein>
    <recommendedName>
        <fullName evidence="12">Centrosomal protein of 97 kDa</fullName>
    </recommendedName>
    <alternativeName>
        <fullName evidence="10">Defective transmitter-recycling protein</fullName>
    </alternativeName>
    <alternativeName>
        <fullName evidence="8">Dynein axonemal assembly factor 1 homolog</fullName>
    </alternativeName>
    <alternativeName>
        <fullName evidence="13">Leucine-rich repeat and IQ domain-containing protein 2</fullName>
    </alternativeName>
    <alternativeName>
        <fullName evidence="9">Leucine-rich repeat-containing protein 50 homolog</fullName>
    </alternativeName>
</protein>
<evidence type="ECO:0000256" key="6">
    <source>
        <dbReference type="ARBA" id="ARBA00022794"/>
    </source>
</evidence>
<dbReference type="PANTHER" id="PTHR45973">
    <property type="entry name" value="PROTEIN PHOSPHATASE 1 REGULATORY SUBUNIT SDS22-RELATED"/>
    <property type="match status" value="1"/>
</dbReference>
<feature type="compositionally biased region" description="Polar residues" evidence="15">
    <location>
        <begin position="320"/>
        <end position="359"/>
    </location>
</feature>
<evidence type="ECO:0000256" key="13">
    <source>
        <dbReference type="ARBA" id="ARBA00076677"/>
    </source>
</evidence>
<evidence type="ECO:0000256" key="10">
    <source>
        <dbReference type="ARBA" id="ARBA00031862"/>
    </source>
</evidence>
<feature type="compositionally biased region" description="Low complexity" evidence="15">
    <location>
        <begin position="302"/>
        <end position="312"/>
    </location>
</feature>
<dbReference type="GO" id="GO:0005813">
    <property type="term" value="C:centrosome"/>
    <property type="evidence" value="ECO:0007669"/>
    <property type="project" value="UniProtKB-SubCell"/>
</dbReference>
<dbReference type="InterPro" id="IPR001611">
    <property type="entry name" value="Leu-rich_rpt"/>
</dbReference>
<keyword evidence="4" id="KW-0433">Leucine-rich repeat</keyword>
<dbReference type="OrthoDB" id="5954088at2759"/>
<dbReference type="PANTHER" id="PTHR45973:SF2">
    <property type="entry name" value="CENTROSOMAL PROTEIN OF 97 KDA"/>
    <property type="match status" value="1"/>
</dbReference>
<evidence type="ECO:0000256" key="7">
    <source>
        <dbReference type="ARBA" id="ARBA00023212"/>
    </source>
</evidence>
<dbReference type="GO" id="GO:0030030">
    <property type="term" value="P:cell projection organization"/>
    <property type="evidence" value="ECO:0007669"/>
    <property type="project" value="UniProtKB-KW"/>
</dbReference>
<feature type="compositionally biased region" description="Polar residues" evidence="15">
    <location>
        <begin position="506"/>
        <end position="516"/>
    </location>
</feature>
<keyword evidence="3" id="KW-0963">Cytoplasm</keyword>
<evidence type="ECO:0000256" key="11">
    <source>
        <dbReference type="ARBA" id="ARBA00058656"/>
    </source>
</evidence>
<dbReference type="SUPFAM" id="SSF52058">
    <property type="entry name" value="L domain-like"/>
    <property type="match status" value="1"/>
</dbReference>
<dbReference type="InterPro" id="IPR032675">
    <property type="entry name" value="LRR_dom_sf"/>
</dbReference>
<reference evidence="16" key="1">
    <citation type="submission" date="2013-07" db="EMBL/GenBank/DDBJ databases">
        <authorList>
            <person name="Geib S."/>
        </authorList>
    </citation>
    <scope>NUCLEOTIDE SEQUENCE</scope>
</reference>
<name>W8BBT4_CERCA</name>
<dbReference type="SMART" id="SM00365">
    <property type="entry name" value="LRR_SD22"/>
    <property type="match status" value="6"/>
</dbReference>
<feature type="region of interest" description="Disordered" evidence="15">
    <location>
        <begin position="804"/>
        <end position="891"/>
    </location>
</feature>
<evidence type="ECO:0000256" key="14">
    <source>
        <dbReference type="SAM" id="Coils"/>
    </source>
</evidence>
<keyword evidence="14" id="KW-0175">Coiled coil</keyword>
<feature type="compositionally biased region" description="Polar residues" evidence="15">
    <location>
        <begin position="825"/>
        <end position="834"/>
    </location>
</feature>
<keyword evidence="5" id="KW-0677">Repeat</keyword>
<comment type="subcellular location">
    <subcellularLocation>
        <location evidence="2">Cytoplasm</location>
        <location evidence="2">Cytoskeleton</location>
        <location evidence="2">Microtubule organizing center</location>
        <location evidence="2">Centrosome</location>
    </subcellularLocation>
</comment>
<evidence type="ECO:0000256" key="9">
    <source>
        <dbReference type="ARBA" id="ARBA00030843"/>
    </source>
</evidence>
<dbReference type="EMBL" id="GAMC01019236">
    <property type="protein sequence ID" value="JAB87319.1"/>
    <property type="molecule type" value="mRNA"/>
</dbReference>
<accession>W8BBT4</accession>
<feature type="coiled-coil region" evidence="14">
    <location>
        <begin position="640"/>
        <end position="671"/>
    </location>
</feature>
<evidence type="ECO:0000313" key="16">
    <source>
        <dbReference type="EMBL" id="JAB87319.1"/>
    </source>
</evidence>
<feature type="region of interest" description="Disordered" evidence="15">
    <location>
        <begin position="463"/>
        <end position="516"/>
    </location>
</feature>